<dbReference type="Proteomes" id="UP000663937">
    <property type="component" value="Chromosome"/>
</dbReference>
<gene>
    <name evidence="1" type="ORF">J4E96_08320</name>
</gene>
<reference evidence="1" key="1">
    <citation type="submission" date="2021-03" db="EMBL/GenBank/DDBJ databases">
        <title>Pengzhenrongella sicca gen. nov., sp. nov., a new member of suborder Micrococcineae isolated from High-Arctic tundra soil.</title>
        <authorList>
            <person name="Peng F."/>
        </authorList>
    </citation>
    <scope>NUCLEOTIDE SEQUENCE</scope>
    <source>
        <strain evidence="1">LRZ-2</strain>
    </source>
</reference>
<dbReference type="KEGG" id="psic:J4E96_08320"/>
<evidence type="ECO:0000313" key="2">
    <source>
        <dbReference type="Proteomes" id="UP000663937"/>
    </source>
</evidence>
<sequence>MTEPLSILGVDAAGVGQPRNDGTPGSALYAVPIKLSRAPSFREGQFLVYHWDNPSSWSTMHRKGIARVVGDCLVLNGTTVEEVRDHHVGTLKQVVLASNQSESEAAVAEKLALDAATARRRAHETTVEAVASEIRFD</sequence>
<dbReference type="AlphaFoldDB" id="A0A8A4ZI24"/>
<proteinExistence type="predicted"/>
<protein>
    <submittedName>
        <fullName evidence="1">Uncharacterized protein</fullName>
    </submittedName>
</protein>
<evidence type="ECO:0000313" key="1">
    <source>
        <dbReference type="EMBL" id="QTE30915.1"/>
    </source>
</evidence>
<name>A0A8A4ZI24_9MICO</name>
<dbReference type="RefSeq" id="WP_227425292.1">
    <property type="nucleotide sequence ID" value="NZ_CP071868.1"/>
</dbReference>
<keyword evidence="2" id="KW-1185">Reference proteome</keyword>
<dbReference type="EMBL" id="CP071868">
    <property type="protein sequence ID" value="QTE30915.1"/>
    <property type="molecule type" value="Genomic_DNA"/>
</dbReference>
<organism evidence="1 2">
    <name type="scientific">Pengzhenrongella sicca</name>
    <dbReference type="NCBI Taxonomy" id="2819238"/>
    <lineage>
        <taxon>Bacteria</taxon>
        <taxon>Bacillati</taxon>
        <taxon>Actinomycetota</taxon>
        <taxon>Actinomycetes</taxon>
        <taxon>Micrococcales</taxon>
        <taxon>Pengzhenrongella</taxon>
    </lineage>
</organism>
<accession>A0A8A4ZI24</accession>